<protein>
    <recommendedName>
        <fullName evidence="7">G-protein coupled receptors family 1 profile domain-containing protein</fullName>
    </recommendedName>
</protein>
<keyword evidence="4 6" id="KW-0472">Membrane</keyword>
<evidence type="ECO:0000256" key="3">
    <source>
        <dbReference type="ARBA" id="ARBA00022989"/>
    </source>
</evidence>
<sequence length="414" mass="46434">MLCLTGVRAAGGGPRRRRQHPQRRRPDSSLDDQLHQLLPDSLGCLRHALLGLQPHSLLPALRRCEEASLAPGPIPSVAYVHWFPYGRVLTDMAANASVLLTVTFTVERYIGVCHPMKGKVLCTPQRAKLFIALVTLLAVVCTVPELFEMERLCHDLIHHLSPQIVWEHDESMNKSIASWQYTGFSVTYGYRIVYYWFLVTAFTFLPLLLLCIFNGILVASLFHAAELRTRMTLTSPRGLSERYAREQQRITKMLITVVLVFILCQLPGAVLLLYDTYNNLARVALSRYSYNELLMAGNVTNLLIQLNASINFLLYSMISTKFRRVFCRTFCERGKAMRPVYRTSTSKSDVIPLSAILLSSFKRSTARSCAPERPGGEGGGGCSDANSVLLPPAEQKNQNGTLGNCGQLRRWNEV</sequence>
<dbReference type="PROSITE" id="PS50262">
    <property type="entry name" value="G_PROTEIN_RECEP_F1_2"/>
    <property type="match status" value="1"/>
</dbReference>
<evidence type="ECO:0000256" key="5">
    <source>
        <dbReference type="SAM" id="MobiDB-lite"/>
    </source>
</evidence>
<evidence type="ECO:0000313" key="9">
    <source>
        <dbReference type="Proteomes" id="UP000245119"/>
    </source>
</evidence>
<dbReference type="CDD" id="cd14978">
    <property type="entry name" value="7tmA_FMRFamide_R-like"/>
    <property type="match status" value="1"/>
</dbReference>
<keyword evidence="3 6" id="KW-1133">Transmembrane helix</keyword>
<feature type="region of interest" description="Disordered" evidence="5">
    <location>
        <begin position="10"/>
        <end position="30"/>
    </location>
</feature>
<gene>
    <name evidence="8" type="ORF">C0Q70_08113</name>
</gene>
<feature type="transmembrane region" description="Helical" evidence="6">
    <location>
        <begin position="294"/>
        <end position="314"/>
    </location>
</feature>
<feature type="compositionally biased region" description="Basic residues" evidence="5">
    <location>
        <begin position="14"/>
        <end position="23"/>
    </location>
</feature>
<dbReference type="STRING" id="400727.A0A2T7PGY2"/>
<evidence type="ECO:0000259" key="7">
    <source>
        <dbReference type="PROSITE" id="PS50262"/>
    </source>
</evidence>
<dbReference type="PANTHER" id="PTHR46641:SF22">
    <property type="entry name" value="PROCTOLIN RECEPTOR, ISOFORM A"/>
    <property type="match status" value="1"/>
</dbReference>
<feature type="transmembrane region" description="Helical" evidence="6">
    <location>
        <begin position="253"/>
        <end position="274"/>
    </location>
</feature>
<proteinExistence type="predicted"/>
<dbReference type="InterPro" id="IPR017452">
    <property type="entry name" value="GPCR_Rhodpsn_7TM"/>
</dbReference>
<dbReference type="InterPro" id="IPR052954">
    <property type="entry name" value="GPCR-Ligand_Int"/>
</dbReference>
<keyword evidence="2 6" id="KW-0812">Transmembrane</keyword>
<dbReference type="GO" id="GO:0016020">
    <property type="term" value="C:membrane"/>
    <property type="evidence" value="ECO:0007669"/>
    <property type="project" value="UniProtKB-SubCell"/>
</dbReference>
<dbReference type="SUPFAM" id="SSF81321">
    <property type="entry name" value="Family A G protein-coupled receptor-like"/>
    <property type="match status" value="1"/>
</dbReference>
<evidence type="ECO:0000313" key="8">
    <source>
        <dbReference type="EMBL" id="PVD32668.1"/>
    </source>
</evidence>
<accession>A0A2T7PGY2</accession>
<dbReference type="GO" id="GO:0004930">
    <property type="term" value="F:G protein-coupled receptor activity"/>
    <property type="evidence" value="ECO:0007669"/>
    <property type="project" value="InterPro"/>
</dbReference>
<evidence type="ECO:0000256" key="6">
    <source>
        <dbReference type="SAM" id="Phobius"/>
    </source>
</evidence>
<dbReference type="AlphaFoldDB" id="A0A2T7PGY2"/>
<reference evidence="8 9" key="1">
    <citation type="submission" date="2018-04" db="EMBL/GenBank/DDBJ databases">
        <title>The genome of golden apple snail Pomacea canaliculata provides insight into stress tolerance and invasive adaptation.</title>
        <authorList>
            <person name="Liu C."/>
            <person name="Liu B."/>
            <person name="Ren Y."/>
            <person name="Zhang Y."/>
            <person name="Wang H."/>
            <person name="Li S."/>
            <person name="Jiang F."/>
            <person name="Yin L."/>
            <person name="Zhang G."/>
            <person name="Qian W."/>
            <person name="Fan W."/>
        </authorList>
    </citation>
    <scope>NUCLEOTIDE SEQUENCE [LARGE SCALE GENOMIC DNA]</scope>
    <source>
        <strain evidence="8">SZHN2017</strain>
        <tissue evidence="8">Muscle</tissue>
    </source>
</reference>
<evidence type="ECO:0000256" key="2">
    <source>
        <dbReference type="ARBA" id="ARBA00022692"/>
    </source>
</evidence>
<comment type="caution">
    <text evidence="8">The sequence shown here is derived from an EMBL/GenBank/DDBJ whole genome shotgun (WGS) entry which is preliminary data.</text>
</comment>
<dbReference type="InterPro" id="IPR000276">
    <property type="entry name" value="GPCR_Rhodpsn"/>
</dbReference>
<comment type="subcellular location">
    <subcellularLocation>
        <location evidence="1">Membrane</location>
    </subcellularLocation>
</comment>
<dbReference type="OrthoDB" id="10011262at2759"/>
<evidence type="ECO:0000256" key="1">
    <source>
        <dbReference type="ARBA" id="ARBA00004370"/>
    </source>
</evidence>
<keyword evidence="9" id="KW-1185">Reference proteome</keyword>
<organism evidence="8 9">
    <name type="scientific">Pomacea canaliculata</name>
    <name type="common">Golden apple snail</name>
    <dbReference type="NCBI Taxonomy" id="400727"/>
    <lineage>
        <taxon>Eukaryota</taxon>
        <taxon>Metazoa</taxon>
        <taxon>Spiralia</taxon>
        <taxon>Lophotrochozoa</taxon>
        <taxon>Mollusca</taxon>
        <taxon>Gastropoda</taxon>
        <taxon>Caenogastropoda</taxon>
        <taxon>Architaenioglossa</taxon>
        <taxon>Ampullarioidea</taxon>
        <taxon>Ampullariidae</taxon>
        <taxon>Pomacea</taxon>
    </lineage>
</organism>
<evidence type="ECO:0000256" key="4">
    <source>
        <dbReference type="ARBA" id="ARBA00023136"/>
    </source>
</evidence>
<dbReference type="PANTHER" id="PTHR46641">
    <property type="entry name" value="FMRFAMIDE RECEPTOR-RELATED"/>
    <property type="match status" value="1"/>
</dbReference>
<dbReference type="Pfam" id="PF00001">
    <property type="entry name" value="7tm_1"/>
    <property type="match status" value="1"/>
</dbReference>
<dbReference type="PRINTS" id="PR00237">
    <property type="entry name" value="GPCRRHODOPSN"/>
</dbReference>
<feature type="transmembrane region" description="Helical" evidence="6">
    <location>
        <begin position="129"/>
        <end position="147"/>
    </location>
</feature>
<dbReference type="Gene3D" id="1.20.1070.10">
    <property type="entry name" value="Rhodopsin 7-helix transmembrane proteins"/>
    <property type="match status" value="1"/>
</dbReference>
<feature type="domain" description="G-protein coupled receptors family 1 profile" evidence="7">
    <location>
        <begin position="89"/>
        <end position="315"/>
    </location>
</feature>
<feature type="transmembrane region" description="Helical" evidence="6">
    <location>
        <begin position="193"/>
        <end position="222"/>
    </location>
</feature>
<name>A0A2T7PGY2_POMCA</name>
<dbReference type="Proteomes" id="UP000245119">
    <property type="component" value="Linkage Group LG4"/>
</dbReference>
<dbReference type="EMBL" id="PZQS01000004">
    <property type="protein sequence ID" value="PVD32668.1"/>
    <property type="molecule type" value="Genomic_DNA"/>
</dbReference>